<evidence type="ECO:0000313" key="3">
    <source>
        <dbReference type="Proteomes" id="UP000887159"/>
    </source>
</evidence>
<accession>A0A8X6WMK0</accession>
<sequence length="126" mass="14749">MDLGREDQKGRFRRVQNIECIKELCRQMILIAFCQKNRKKSRTEKTVTPTTSGYNLRPRNGKGVESRPTIEKKTQHGGPVLSRKGRGRNDSPYIEERTKSSNKNARRGGDQQRQDQEWRKTTSRTW</sequence>
<evidence type="ECO:0000256" key="1">
    <source>
        <dbReference type="SAM" id="MobiDB-lite"/>
    </source>
</evidence>
<reference evidence="2" key="1">
    <citation type="submission" date="2020-08" db="EMBL/GenBank/DDBJ databases">
        <title>Multicomponent nature underlies the extraordinary mechanical properties of spider dragline silk.</title>
        <authorList>
            <person name="Kono N."/>
            <person name="Nakamura H."/>
            <person name="Mori M."/>
            <person name="Yoshida Y."/>
            <person name="Ohtoshi R."/>
            <person name="Malay A.D."/>
            <person name="Moran D.A.P."/>
            <person name="Tomita M."/>
            <person name="Numata K."/>
            <person name="Arakawa K."/>
        </authorList>
    </citation>
    <scope>NUCLEOTIDE SEQUENCE</scope>
</reference>
<comment type="caution">
    <text evidence="2">The sequence shown here is derived from an EMBL/GenBank/DDBJ whole genome shotgun (WGS) entry which is preliminary data.</text>
</comment>
<dbReference type="Proteomes" id="UP000887159">
    <property type="component" value="Unassembled WGS sequence"/>
</dbReference>
<protein>
    <submittedName>
        <fullName evidence="2">Uncharacterized protein</fullName>
    </submittedName>
</protein>
<feature type="compositionally biased region" description="Basic and acidic residues" evidence="1">
    <location>
        <begin position="107"/>
        <end position="120"/>
    </location>
</feature>
<proteinExistence type="predicted"/>
<evidence type="ECO:0000313" key="2">
    <source>
        <dbReference type="EMBL" id="GFY36461.1"/>
    </source>
</evidence>
<dbReference type="EMBL" id="BMAU01021437">
    <property type="protein sequence ID" value="GFY36461.1"/>
    <property type="molecule type" value="Genomic_DNA"/>
</dbReference>
<name>A0A8X6WMK0_TRICX</name>
<feature type="compositionally biased region" description="Basic and acidic residues" evidence="1">
    <location>
        <begin position="62"/>
        <end position="74"/>
    </location>
</feature>
<gene>
    <name evidence="2" type="ORF">TNCV_26591</name>
</gene>
<dbReference type="AlphaFoldDB" id="A0A8X6WMK0"/>
<keyword evidence="3" id="KW-1185">Reference proteome</keyword>
<organism evidence="2 3">
    <name type="scientific">Trichonephila clavipes</name>
    <name type="common">Golden silk orbweaver</name>
    <name type="synonym">Nephila clavipes</name>
    <dbReference type="NCBI Taxonomy" id="2585209"/>
    <lineage>
        <taxon>Eukaryota</taxon>
        <taxon>Metazoa</taxon>
        <taxon>Ecdysozoa</taxon>
        <taxon>Arthropoda</taxon>
        <taxon>Chelicerata</taxon>
        <taxon>Arachnida</taxon>
        <taxon>Araneae</taxon>
        <taxon>Araneomorphae</taxon>
        <taxon>Entelegynae</taxon>
        <taxon>Araneoidea</taxon>
        <taxon>Nephilidae</taxon>
        <taxon>Trichonephila</taxon>
    </lineage>
</organism>
<feature type="region of interest" description="Disordered" evidence="1">
    <location>
        <begin position="36"/>
        <end position="126"/>
    </location>
</feature>